<reference evidence="1 2" key="1">
    <citation type="submission" date="2015-05" db="EMBL/GenBank/DDBJ databases">
        <title>Draft genome sequence of Lampropedia sp. CT6, isolated from the microbial mat of a hot water spring, located at Manikaran, India.</title>
        <authorList>
            <person name="Tripathi C."/>
            <person name="Rani P."/>
            <person name="Mahato N.K."/>
            <person name="Lal R."/>
        </authorList>
    </citation>
    <scope>NUCLEOTIDE SEQUENCE [LARGE SCALE GENOMIC DNA]</scope>
    <source>
        <strain evidence="1 2">CT6</strain>
    </source>
</reference>
<sequence>MHQNIEELVDDRFLQCAAAASPRVQGAWREDAAHEKIVNRFLDQARSQHCWHGTAPRRALL</sequence>
<proteinExistence type="predicted"/>
<dbReference type="EMBL" id="LBNQ01000037">
    <property type="protein sequence ID" value="KKW67078.1"/>
    <property type="molecule type" value="Genomic_DNA"/>
</dbReference>
<accession>A0A0U1PX15</accession>
<evidence type="ECO:0000313" key="1">
    <source>
        <dbReference type="EMBL" id="KKW67078.1"/>
    </source>
</evidence>
<gene>
    <name evidence="1" type="ORF">AAV94_12125</name>
</gene>
<comment type="caution">
    <text evidence="1">The sequence shown here is derived from an EMBL/GenBank/DDBJ whole genome shotgun (WGS) entry which is preliminary data.</text>
</comment>
<keyword evidence="2" id="KW-1185">Reference proteome</keyword>
<organism evidence="1 2">
    <name type="scientific">Lampropedia cohaerens</name>
    <dbReference type="NCBI Taxonomy" id="1610491"/>
    <lineage>
        <taxon>Bacteria</taxon>
        <taxon>Pseudomonadati</taxon>
        <taxon>Pseudomonadota</taxon>
        <taxon>Betaproteobacteria</taxon>
        <taxon>Burkholderiales</taxon>
        <taxon>Comamonadaceae</taxon>
        <taxon>Lampropedia</taxon>
    </lineage>
</organism>
<evidence type="ECO:0000313" key="2">
    <source>
        <dbReference type="Proteomes" id="UP000050580"/>
    </source>
</evidence>
<protein>
    <submittedName>
        <fullName evidence="1">Uncharacterized protein</fullName>
    </submittedName>
</protein>
<dbReference type="Proteomes" id="UP000050580">
    <property type="component" value="Unassembled WGS sequence"/>
</dbReference>
<name>A0A0U1PX15_9BURK</name>
<dbReference type="AlphaFoldDB" id="A0A0U1PX15"/>